<dbReference type="AlphaFoldDB" id="A0AAE3MIE0"/>
<dbReference type="EMBL" id="JAPDPI010000095">
    <property type="protein sequence ID" value="MCW3808094.1"/>
    <property type="molecule type" value="Genomic_DNA"/>
</dbReference>
<name>A0AAE3MIE0_9BACT</name>
<reference evidence="1" key="1">
    <citation type="submission" date="2022-10" db="EMBL/GenBank/DDBJ databases">
        <authorList>
            <person name="Yu W.X."/>
        </authorList>
    </citation>
    <scope>NUCLEOTIDE SEQUENCE</scope>
    <source>
        <strain evidence="1">D04</strain>
    </source>
</reference>
<dbReference type="RefSeq" id="WP_301202649.1">
    <property type="nucleotide sequence ID" value="NZ_JAPDPI010000095.1"/>
</dbReference>
<keyword evidence="2" id="KW-1185">Reference proteome</keyword>
<dbReference type="Proteomes" id="UP001207408">
    <property type="component" value="Unassembled WGS sequence"/>
</dbReference>
<evidence type="ECO:0000313" key="1">
    <source>
        <dbReference type="EMBL" id="MCW3808094.1"/>
    </source>
</evidence>
<accession>A0AAE3MIE0</accession>
<sequence>MSYLLEEFERVVFNINNPADCKYVEAFKNNSETKPDPIFKSNHRLILDMLNLGISNIPPETIKHQIGLYQQSAIRILDKIDYSNCHCPYDNLCFSKIKKPSVDCLVEFLKFLESQFPDCFNSRSKIPKQIFNKYKQYHCEIVNRISNMLNDEEIDCLHLPSTELVIYKKDNCTFKEIRYFNTLITETSIRLKKTQKSDEVHLKLIELYIEYNFNAKSIYDYIINLIINKIKPLTNSSCQISKLKYYRKSISQIVPAPEYFYIEKKASLKDSLITWINKEIAQFNYGYFIKENNGSFQNEFFKENHLSIIKCNLSVKQIACMLRILIEHDVFPCYGDKKIKNNIIRQFSEILASKYTDSISYNSLYNSYHELEDSSLNAVKQLFLELYKSIKV</sequence>
<protein>
    <submittedName>
        <fullName evidence="1">Uncharacterized protein</fullName>
    </submittedName>
</protein>
<organism evidence="1 2">
    <name type="scientific">Plebeiibacterium marinum</name>
    <dbReference type="NCBI Taxonomy" id="2992111"/>
    <lineage>
        <taxon>Bacteria</taxon>
        <taxon>Pseudomonadati</taxon>
        <taxon>Bacteroidota</taxon>
        <taxon>Bacteroidia</taxon>
        <taxon>Marinilabiliales</taxon>
        <taxon>Marinilabiliaceae</taxon>
        <taxon>Plebeiibacterium</taxon>
    </lineage>
</organism>
<proteinExistence type="predicted"/>
<evidence type="ECO:0000313" key="2">
    <source>
        <dbReference type="Proteomes" id="UP001207408"/>
    </source>
</evidence>
<comment type="caution">
    <text evidence="1">The sequence shown here is derived from an EMBL/GenBank/DDBJ whole genome shotgun (WGS) entry which is preliminary data.</text>
</comment>
<gene>
    <name evidence="1" type="ORF">OM074_20905</name>
</gene>